<evidence type="ECO:0000313" key="4">
    <source>
        <dbReference type="Proteomes" id="UP001335325"/>
    </source>
</evidence>
<protein>
    <submittedName>
        <fullName evidence="3">Polysaccharide pyruvyl transferase family protein</fullName>
    </submittedName>
</protein>
<dbReference type="Proteomes" id="UP001335325">
    <property type="component" value="Chromosome"/>
</dbReference>
<feature type="coiled-coil region" evidence="1">
    <location>
        <begin position="420"/>
        <end position="475"/>
    </location>
</feature>
<dbReference type="RefSeq" id="WP_326754284.1">
    <property type="nucleotide sequence ID" value="NZ_CP109134.1"/>
</dbReference>
<dbReference type="GeneID" id="91545580"/>
<dbReference type="Pfam" id="PF04230">
    <property type="entry name" value="PS_pyruv_trans"/>
    <property type="match status" value="1"/>
</dbReference>
<reference evidence="3 4" key="1">
    <citation type="submission" date="2022-10" db="EMBL/GenBank/DDBJ databases">
        <title>The complete genomes of actinobacterial strains from the NBC collection.</title>
        <authorList>
            <person name="Joergensen T.S."/>
            <person name="Alvarez Arevalo M."/>
            <person name="Sterndorff E.B."/>
            <person name="Faurdal D."/>
            <person name="Vuksanovic O."/>
            <person name="Mourched A.-S."/>
            <person name="Charusanti P."/>
            <person name="Shaw S."/>
            <person name="Blin K."/>
            <person name="Weber T."/>
        </authorList>
    </citation>
    <scope>NUCLEOTIDE SEQUENCE [LARGE SCALE GENOMIC DNA]</scope>
    <source>
        <strain evidence="3 4">NBC 01753</strain>
    </source>
</reference>
<evidence type="ECO:0000313" key="3">
    <source>
        <dbReference type="EMBL" id="WSD08384.1"/>
    </source>
</evidence>
<proteinExistence type="predicted"/>
<dbReference type="InterPro" id="IPR007345">
    <property type="entry name" value="Polysacch_pyruvyl_Trfase"/>
</dbReference>
<dbReference type="GO" id="GO:0016740">
    <property type="term" value="F:transferase activity"/>
    <property type="evidence" value="ECO:0007669"/>
    <property type="project" value="UniProtKB-KW"/>
</dbReference>
<dbReference type="SUPFAM" id="SSF57997">
    <property type="entry name" value="Tropomyosin"/>
    <property type="match status" value="1"/>
</dbReference>
<keyword evidence="3" id="KW-0808">Transferase</keyword>
<sequence length="503" mass="55727">MKRILIRSGKSPLRVATPTEFIHQDLIGTNTGNLLFSDSAHKMLSAPDTDVVSNGIRTDPSARRAAEINEQYDAFVVPLANAFRPAFQASLDRLSALVEQLAIPVVVFGVGAQTGADYDTGRLRPMEASVKRFVSAVLERSASIGVRGELTARYLTDLGFPADRVDIIGCPSMFLYGDTFPAVRAVELTASSRIAVNLSPDAIPVGDIAGLARHASERYPHLLYYAQNLADAELLFWGDLTPETGVEDPFPLRLSHRLMRENKVRMPLDPATWIDELRGHDFAYGTRIHGNIAALLAGTPSVVLTHDSRTLELCRYFDIPHVPIDSLSADTDPRDLYEAADHSAMIKYHGERFERIVAFLDRNGLRNTYTHGDRGAAFDARLAALELPASMPVWDGSDDGHMRYRVSRLRERIAVANTRIDKRVRENKELRTRLAAAEERAGETSRRLTAAQKELAATRKRLEALERRIGGIEKRAMVRIGPAVRRRVRRIPKPGDSKPGGKG</sequence>
<evidence type="ECO:0000256" key="1">
    <source>
        <dbReference type="SAM" id="Coils"/>
    </source>
</evidence>
<feature type="domain" description="Polysaccharide pyruvyl transferase" evidence="2">
    <location>
        <begin position="30"/>
        <end position="308"/>
    </location>
</feature>
<organism evidence="3 4">
    <name type="scientific">Streptomyces hirsutus</name>
    <dbReference type="NCBI Taxonomy" id="35620"/>
    <lineage>
        <taxon>Bacteria</taxon>
        <taxon>Bacillati</taxon>
        <taxon>Actinomycetota</taxon>
        <taxon>Actinomycetes</taxon>
        <taxon>Kitasatosporales</taxon>
        <taxon>Streptomycetaceae</taxon>
        <taxon>Streptomyces</taxon>
    </lineage>
</organism>
<evidence type="ECO:0000259" key="2">
    <source>
        <dbReference type="Pfam" id="PF04230"/>
    </source>
</evidence>
<keyword evidence="4" id="KW-1185">Reference proteome</keyword>
<name>A0ABZ1GQD9_9ACTN</name>
<accession>A0ABZ1GQD9</accession>
<gene>
    <name evidence="3" type="ORF">OIE73_23400</name>
</gene>
<keyword evidence="1" id="KW-0175">Coiled coil</keyword>
<dbReference type="EMBL" id="CP109134">
    <property type="protein sequence ID" value="WSD08384.1"/>
    <property type="molecule type" value="Genomic_DNA"/>
</dbReference>